<feature type="chain" id="PRO_5046055932" description="Capsule assembly protein Wzi" evidence="1">
    <location>
        <begin position="22"/>
        <end position="566"/>
    </location>
</feature>
<evidence type="ECO:0000256" key="1">
    <source>
        <dbReference type="SAM" id="SignalP"/>
    </source>
</evidence>
<keyword evidence="1" id="KW-0732">Signal</keyword>
<evidence type="ECO:0008006" key="4">
    <source>
        <dbReference type="Google" id="ProtNLM"/>
    </source>
</evidence>
<keyword evidence="3" id="KW-1185">Reference proteome</keyword>
<dbReference type="RefSeq" id="WP_317488604.1">
    <property type="nucleotide sequence ID" value="NZ_CP136051.1"/>
</dbReference>
<protein>
    <recommendedName>
        <fullName evidence="4">Capsule assembly protein Wzi</fullName>
    </recommendedName>
</protein>
<organism evidence="2 3">
    <name type="scientific">Imperialibacter roseus</name>
    <dbReference type="NCBI Taxonomy" id="1324217"/>
    <lineage>
        <taxon>Bacteria</taxon>
        <taxon>Pseudomonadati</taxon>
        <taxon>Bacteroidota</taxon>
        <taxon>Cytophagia</taxon>
        <taxon>Cytophagales</taxon>
        <taxon>Flammeovirgaceae</taxon>
        <taxon>Imperialibacter</taxon>
    </lineage>
</organism>
<dbReference type="Proteomes" id="UP001302349">
    <property type="component" value="Chromosome"/>
</dbReference>
<proteinExistence type="predicted"/>
<sequence length="566" mass="65586">MQKNLAFVFLLFCLAQTESFAQSANVPLWSDYYHLLDRYEIKSGKMHDGYFSSFKPTLRQSAAAFVDSVSNVGVFESSSDKFNEKYLRQDNWEFFADSLEAAPQSKKPILKYFYRTPSDAFHVQEDGIDLHVSPVFQFDVGHDANSPSTPFINTRGIVVRGRIDEKLGFYTYLTENQAVFPAYTQRWIDRWHVVPNEGFWKRFGEAGTDYITANGYLTFSPTKHIHLQAGHDKLFVGNGMRSMFLSDFSNNYFFLRFNAKIWKFNYTNVIARLKADVFYYNDGLLGTKEFPNKNLVMHQLNWQVTKNFNVGLFEAVMFSPEDSLRTGSFDPNYLNPFIFYRGLEQQLGSPDNVLVGFDAKWNFAHHFSAYGQFLLDELSFTNLKNKTGWWSNKYAYQLGLKWVDVANVSNLDLQLEHNYARPYTYAHQSSYTSFTHYRQPLANPLGANFKEWVAVLRYQPLGKLQLTARAMLASQGEDTLASNWGRNPLLPYATFEREFGNFTGQGVATKINLVGLQASYQLLHNLFIDARFIYRKEQQESISLRKNDQFFGFGIRLNTDTKHHYF</sequence>
<gene>
    <name evidence="2" type="ORF">RT717_22525</name>
</gene>
<reference evidence="2 3" key="1">
    <citation type="journal article" date="2023" name="Microbiol. Resour. Announc.">
        <title>Complete Genome Sequence of Imperialibacter roseus strain P4T.</title>
        <authorList>
            <person name="Tizabi D.R."/>
            <person name="Bachvaroff T."/>
            <person name="Hill R.T."/>
        </authorList>
    </citation>
    <scope>NUCLEOTIDE SEQUENCE [LARGE SCALE GENOMIC DNA]</scope>
    <source>
        <strain evidence="2 3">P4T</strain>
    </source>
</reference>
<evidence type="ECO:0000313" key="2">
    <source>
        <dbReference type="EMBL" id="WOK05854.1"/>
    </source>
</evidence>
<dbReference type="InterPro" id="IPR038636">
    <property type="entry name" value="Wzi_sf"/>
</dbReference>
<evidence type="ECO:0000313" key="3">
    <source>
        <dbReference type="Proteomes" id="UP001302349"/>
    </source>
</evidence>
<dbReference type="EMBL" id="CP136051">
    <property type="protein sequence ID" value="WOK05854.1"/>
    <property type="molecule type" value="Genomic_DNA"/>
</dbReference>
<dbReference type="Gene3D" id="2.40.160.130">
    <property type="entry name" value="Capsule assembly protein Wzi"/>
    <property type="match status" value="1"/>
</dbReference>
<accession>A0ABZ0ILF9</accession>
<name>A0ABZ0ILF9_9BACT</name>
<feature type="signal peptide" evidence="1">
    <location>
        <begin position="1"/>
        <end position="21"/>
    </location>
</feature>